<organism evidence="2 3">
    <name type="scientific">Bowmanella pacifica</name>
    <dbReference type="NCBI Taxonomy" id="502051"/>
    <lineage>
        <taxon>Bacteria</taxon>
        <taxon>Pseudomonadati</taxon>
        <taxon>Pseudomonadota</taxon>
        <taxon>Gammaproteobacteria</taxon>
        <taxon>Alteromonadales</taxon>
        <taxon>Alteromonadaceae</taxon>
        <taxon>Bowmanella</taxon>
    </lineage>
</organism>
<protein>
    <recommendedName>
        <fullName evidence="4">Tat pathway signal sequence domain protein</fullName>
    </recommendedName>
</protein>
<dbReference type="Proteomes" id="UP000606935">
    <property type="component" value="Unassembled WGS sequence"/>
</dbReference>
<keyword evidence="3" id="KW-1185">Reference proteome</keyword>
<name>A0A918DFW9_9ALTE</name>
<accession>A0A918DFW9</accession>
<reference evidence="2" key="1">
    <citation type="journal article" date="2014" name="Int. J. Syst. Evol. Microbiol.">
        <title>Complete genome sequence of Corynebacterium casei LMG S-19264T (=DSM 44701T), isolated from a smear-ripened cheese.</title>
        <authorList>
            <consortium name="US DOE Joint Genome Institute (JGI-PGF)"/>
            <person name="Walter F."/>
            <person name="Albersmeier A."/>
            <person name="Kalinowski J."/>
            <person name="Ruckert C."/>
        </authorList>
    </citation>
    <scope>NUCLEOTIDE SEQUENCE</scope>
    <source>
        <strain evidence="2">CGMCC 1.7086</strain>
    </source>
</reference>
<evidence type="ECO:0008006" key="4">
    <source>
        <dbReference type="Google" id="ProtNLM"/>
    </source>
</evidence>
<sequence length="255" mass="27370">MSDEYKAVDSLEVAKNSQGQGLSRRKWLKKAGAAAPALLLLANRPAVAAGCTISGFMSVQLGTSLTVHDGATCNGWSPGNWLRQNGQIDEWAWNATGETPNSMFRSIFTTARLSNTYIRKMVNGVPEGTTMAYTSALSSTLGQELWGKTKTNSITQHAAAAFLNAAFLANGGAGSNPDPWMLTYPNMEDIIGSYLLYEIANMSAATLQASTNTVFQLERNGILLGRSDTMTDEDYNSFFVSIADGGGSQQWQNGL</sequence>
<comment type="caution">
    <text evidence="2">The sequence shown here is derived from an EMBL/GenBank/DDBJ whole genome shotgun (WGS) entry which is preliminary data.</text>
</comment>
<dbReference type="RefSeq" id="WP_188688797.1">
    <property type="nucleotide sequence ID" value="NZ_BMLS01000001.1"/>
</dbReference>
<dbReference type="AlphaFoldDB" id="A0A918DFW9"/>
<feature type="chain" id="PRO_5036811614" description="Tat pathway signal sequence domain protein" evidence="1">
    <location>
        <begin position="49"/>
        <end position="255"/>
    </location>
</feature>
<dbReference type="PROSITE" id="PS51318">
    <property type="entry name" value="TAT"/>
    <property type="match status" value="1"/>
</dbReference>
<dbReference type="EMBL" id="BMLS01000001">
    <property type="protein sequence ID" value="GGO63708.1"/>
    <property type="molecule type" value="Genomic_DNA"/>
</dbReference>
<feature type="signal peptide" evidence="1">
    <location>
        <begin position="1"/>
        <end position="48"/>
    </location>
</feature>
<evidence type="ECO:0000313" key="3">
    <source>
        <dbReference type="Proteomes" id="UP000606935"/>
    </source>
</evidence>
<dbReference type="InterPro" id="IPR006311">
    <property type="entry name" value="TAT_signal"/>
</dbReference>
<proteinExistence type="predicted"/>
<evidence type="ECO:0000256" key="1">
    <source>
        <dbReference type="SAM" id="SignalP"/>
    </source>
</evidence>
<keyword evidence="1" id="KW-0732">Signal</keyword>
<gene>
    <name evidence="2" type="ORF">GCM10010982_01370</name>
</gene>
<reference evidence="2" key="2">
    <citation type="submission" date="2020-09" db="EMBL/GenBank/DDBJ databases">
        <authorList>
            <person name="Sun Q."/>
            <person name="Zhou Y."/>
        </authorList>
    </citation>
    <scope>NUCLEOTIDE SEQUENCE</scope>
    <source>
        <strain evidence="2">CGMCC 1.7086</strain>
    </source>
</reference>
<evidence type="ECO:0000313" key="2">
    <source>
        <dbReference type="EMBL" id="GGO63708.1"/>
    </source>
</evidence>